<dbReference type="EMBL" id="ML995823">
    <property type="protein sequence ID" value="KAF2770806.1"/>
    <property type="molecule type" value="Genomic_DNA"/>
</dbReference>
<organism evidence="2 3">
    <name type="scientific">Teratosphaeria nubilosa</name>
    <dbReference type="NCBI Taxonomy" id="161662"/>
    <lineage>
        <taxon>Eukaryota</taxon>
        <taxon>Fungi</taxon>
        <taxon>Dikarya</taxon>
        <taxon>Ascomycota</taxon>
        <taxon>Pezizomycotina</taxon>
        <taxon>Dothideomycetes</taxon>
        <taxon>Dothideomycetidae</taxon>
        <taxon>Mycosphaerellales</taxon>
        <taxon>Teratosphaeriaceae</taxon>
        <taxon>Teratosphaeria</taxon>
    </lineage>
</organism>
<dbReference type="OrthoDB" id="10526961at2759"/>
<feature type="region of interest" description="Disordered" evidence="1">
    <location>
        <begin position="55"/>
        <end position="75"/>
    </location>
</feature>
<dbReference type="Proteomes" id="UP000799436">
    <property type="component" value="Unassembled WGS sequence"/>
</dbReference>
<feature type="compositionally biased region" description="Polar residues" evidence="1">
    <location>
        <begin position="235"/>
        <end position="247"/>
    </location>
</feature>
<feature type="compositionally biased region" description="Acidic residues" evidence="1">
    <location>
        <begin position="174"/>
        <end position="195"/>
    </location>
</feature>
<sequence length="310" mass="35051">MWQEDEEIQGTAFRMPEATDVSTLQYLPTEAVDMYRAPRGSIALFVVRGKLAGDPECHDPEPAERPLSPTDPPGQDWYELGSKVIRWEWFEDLRSENGIPIVFLFVNVASHDLGKLGLTPLPDGRENQQVTQQQRQEKVEMRSRKRARYHSDRSPEASRAGRGRFNQYCKRDAEEDESDEDDYVDEEEKYEDDEAEASHAHVSRTSLNLLRKPERRSGKQSGQETKSRVAKVIQQKATPAPSVSSPARPTGCKAPPRRTTSKTRSDVANYPPAPAFTQKPSSATSPPGRPTFKKAARHQTRGRRSGLYHH</sequence>
<dbReference type="AlphaFoldDB" id="A0A6G1LD75"/>
<feature type="compositionally biased region" description="Basic and acidic residues" evidence="1">
    <location>
        <begin position="55"/>
        <end position="64"/>
    </location>
</feature>
<reference evidence="2" key="1">
    <citation type="journal article" date="2020" name="Stud. Mycol.">
        <title>101 Dothideomycetes genomes: a test case for predicting lifestyles and emergence of pathogens.</title>
        <authorList>
            <person name="Haridas S."/>
            <person name="Albert R."/>
            <person name="Binder M."/>
            <person name="Bloem J."/>
            <person name="Labutti K."/>
            <person name="Salamov A."/>
            <person name="Andreopoulos B."/>
            <person name="Baker S."/>
            <person name="Barry K."/>
            <person name="Bills G."/>
            <person name="Bluhm B."/>
            <person name="Cannon C."/>
            <person name="Castanera R."/>
            <person name="Culley D."/>
            <person name="Daum C."/>
            <person name="Ezra D."/>
            <person name="Gonzalez J."/>
            <person name="Henrissat B."/>
            <person name="Kuo A."/>
            <person name="Liang C."/>
            <person name="Lipzen A."/>
            <person name="Lutzoni F."/>
            <person name="Magnuson J."/>
            <person name="Mondo S."/>
            <person name="Nolan M."/>
            <person name="Ohm R."/>
            <person name="Pangilinan J."/>
            <person name="Park H.-J."/>
            <person name="Ramirez L."/>
            <person name="Alfaro M."/>
            <person name="Sun H."/>
            <person name="Tritt A."/>
            <person name="Yoshinaga Y."/>
            <person name="Zwiers L.-H."/>
            <person name="Turgeon B."/>
            <person name="Goodwin S."/>
            <person name="Spatafora J."/>
            <person name="Crous P."/>
            <person name="Grigoriev I."/>
        </authorList>
    </citation>
    <scope>NUCLEOTIDE SEQUENCE</scope>
    <source>
        <strain evidence="2">CBS 116005</strain>
    </source>
</reference>
<keyword evidence="3" id="KW-1185">Reference proteome</keyword>
<feature type="compositionally biased region" description="Basic residues" evidence="1">
    <location>
        <begin position="291"/>
        <end position="310"/>
    </location>
</feature>
<proteinExistence type="predicted"/>
<name>A0A6G1LD75_9PEZI</name>
<gene>
    <name evidence="2" type="ORF">EJ03DRAFT_55788</name>
</gene>
<evidence type="ECO:0000256" key="1">
    <source>
        <dbReference type="SAM" id="MobiDB-lite"/>
    </source>
</evidence>
<evidence type="ECO:0000313" key="3">
    <source>
        <dbReference type="Proteomes" id="UP000799436"/>
    </source>
</evidence>
<feature type="region of interest" description="Disordered" evidence="1">
    <location>
        <begin position="118"/>
        <end position="310"/>
    </location>
</feature>
<evidence type="ECO:0000313" key="2">
    <source>
        <dbReference type="EMBL" id="KAF2770806.1"/>
    </source>
</evidence>
<protein>
    <submittedName>
        <fullName evidence="2">Uncharacterized protein</fullName>
    </submittedName>
</protein>
<accession>A0A6G1LD75</accession>